<proteinExistence type="predicted"/>
<comment type="caution">
    <text evidence="1">The sequence shown here is derived from an EMBL/GenBank/DDBJ whole genome shotgun (WGS) entry which is preliminary data.</text>
</comment>
<dbReference type="AlphaFoldDB" id="A0A4Y2BSF9"/>
<evidence type="ECO:0000313" key="2">
    <source>
        <dbReference type="Proteomes" id="UP000499080"/>
    </source>
</evidence>
<name>A0A4Y2BSF9_ARAVE</name>
<evidence type="ECO:0000313" key="1">
    <source>
        <dbReference type="EMBL" id="GBL94114.1"/>
    </source>
</evidence>
<sequence length="104" mass="12186">MKFRILSHNQMKRSYLSRYPPLNLRIIQEGGGLIRHGFCLHHVYINVGFPMHCGIEPATLQSRRRGFAMRPKRPLTRTLIDNAIWTSGYRDVYTGLRIALRQSY</sequence>
<accession>A0A4Y2BSF9</accession>
<dbReference type="Proteomes" id="UP000499080">
    <property type="component" value="Unassembled WGS sequence"/>
</dbReference>
<protein>
    <submittedName>
        <fullName evidence="1">Uncharacterized protein</fullName>
    </submittedName>
</protein>
<gene>
    <name evidence="1" type="ORF">AVEN_185066_1</name>
</gene>
<reference evidence="1 2" key="1">
    <citation type="journal article" date="2019" name="Sci. Rep.">
        <title>Orb-weaving spider Araneus ventricosus genome elucidates the spidroin gene catalogue.</title>
        <authorList>
            <person name="Kono N."/>
            <person name="Nakamura H."/>
            <person name="Ohtoshi R."/>
            <person name="Moran D.A.P."/>
            <person name="Shinohara A."/>
            <person name="Yoshida Y."/>
            <person name="Fujiwara M."/>
            <person name="Mori M."/>
            <person name="Tomita M."/>
            <person name="Arakawa K."/>
        </authorList>
    </citation>
    <scope>NUCLEOTIDE SEQUENCE [LARGE SCALE GENOMIC DNA]</scope>
</reference>
<keyword evidence="2" id="KW-1185">Reference proteome</keyword>
<organism evidence="1 2">
    <name type="scientific">Araneus ventricosus</name>
    <name type="common">Orbweaver spider</name>
    <name type="synonym">Epeira ventricosa</name>
    <dbReference type="NCBI Taxonomy" id="182803"/>
    <lineage>
        <taxon>Eukaryota</taxon>
        <taxon>Metazoa</taxon>
        <taxon>Ecdysozoa</taxon>
        <taxon>Arthropoda</taxon>
        <taxon>Chelicerata</taxon>
        <taxon>Arachnida</taxon>
        <taxon>Araneae</taxon>
        <taxon>Araneomorphae</taxon>
        <taxon>Entelegynae</taxon>
        <taxon>Araneoidea</taxon>
        <taxon>Araneidae</taxon>
        <taxon>Araneus</taxon>
    </lineage>
</organism>
<dbReference type="EMBL" id="BGPR01000099">
    <property type="protein sequence ID" value="GBL94114.1"/>
    <property type="molecule type" value="Genomic_DNA"/>
</dbReference>